<reference evidence="2 3" key="1">
    <citation type="journal article" date="2016" name="Nat. Microbiol.">
        <title>Genomic inference of the metabolism of cosmopolitan subsurface Archaea, Hadesarchaea.</title>
        <authorList>
            <person name="Baker B.J."/>
            <person name="Saw J.H."/>
            <person name="Lind A.E."/>
            <person name="Lazar C.S."/>
            <person name="Hinrichs K.-U."/>
            <person name="Teske A.P."/>
            <person name="Ettema T.J."/>
        </authorList>
    </citation>
    <scope>NUCLEOTIDE SEQUENCE [LARGE SCALE GENOMIC DNA]</scope>
</reference>
<dbReference type="Proteomes" id="UP000074294">
    <property type="component" value="Unassembled WGS sequence"/>
</dbReference>
<accession>A0A147JW28</accession>
<dbReference type="AlphaFoldDB" id="A0A147JW28"/>
<proteinExistence type="predicted"/>
<dbReference type="Gene3D" id="1.10.10.10">
    <property type="entry name" value="Winged helix-like DNA-binding domain superfamily/Winged helix DNA-binding domain"/>
    <property type="match status" value="1"/>
</dbReference>
<dbReference type="InterPro" id="IPR036388">
    <property type="entry name" value="WH-like_DNA-bd_sf"/>
</dbReference>
<evidence type="ECO:0000313" key="2">
    <source>
        <dbReference type="EMBL" id="KUO40692.1"/>
    </source>
</evidence>
<dbReference type="InterPro" id="IPR043025">
    <property type="entry name" value="DRP_PD-(D/E)XK_dom"/>
</dbReference>
<dbReference type="Pfam" id="PF17726">
    <property type="entry name" value="DpnI_C"/>
    <property type="match status" value="1"/>
</dbReference>
<dbReference type="Gene3D" id="3.40.210.30">
    <property type="entry name" value="Dam replacing family, catalytic PD-(D/E)XK domain"/>
    <property type="match status" value="1"/>
</dbReference>
<dbReference type="Pfam" id="PF06044">
    <property type="entry name" value="DpnI"/>
    <property type="match status" value="1"/>
</dbReference>
<feature type="domain" description="Dam-replacing protein HTH" evidence="1">
    <location>
        <begin position="110"/>
        <end position="177"/>
    </location>
</feature>
<dbReference type="InterPro" id="IPR041368">
    <property type="entry name" value="DRP_C"/>
</dbReference>
<dbReference type="InterPro" id="IPR010324">
    <property type="entry name" value="DRP"/>
</dbReference>
<evidence type="ECO:0000259" key="1">
    <source>
        <dbReference type="Pfam" id="PF17726"/>
    </source>
</evidence>
<organism evidence="2 3">
    <name type="scientific">Hadarchaeum yellowstonense</name>
    <dbReference type="NCBI Taxonomy" id="1776334"/>
    <lineage>
        <taxon>Archaea</taxon>
        <taxon>Methanobacteriati</taxon>
        <taxon>Candidatus Hadarchaeota</taxon>
        <taxon>Candidatus Hadarchaeia</taxon>
        <taxon>Candidatus Hadarchaeales</taxon>
        <taxon>Candidatus Hadarchaeaceae</taxon>
        <taxon>Candidatus Hadarchaeum</taxon>
    </lineage>
</organism>
<protein>
    <recommendedName>
        <fullName evidence="1">Dam-replacing protein HTH domain-containing protein</fullName>
    </recommendedName>
</protein>
<dbReference type="EMBL" id="LQMQ01000037">
    <property type="protein sequence ID" value="KUO40692.1"/>
    <property type="molecule type" value="Genomic_DNA"/>
</dbReference>
<gene>
    <name evidence="2" type="ORF">APZ16_02300</name>
</gene>
<name>A0A147JW28_HADYE</name>
<comment type="caution">
    <text evidence="2">The sequence shown here is derived from an EMBL/GenBank/DDBJ whole genome shotgun (WGS) entry which is preliminary data.</text>
</comment>
<dbReference type="STRING" id="1776334.APZ16_02300"/>
<evidence type="ECO:0000313" key="3">
    <source>
        <dbReference type="Proteomes" id="UP000074294"/>
    </source>
</evidence>
<sequence>MNSAYEPKIEAIRNGTVPNFLFLHYNPDALVVSDLFVVPKHFISESIIEKRKPLSKNARRSGWVGSNILLGNLPLDARISIVKDGREIPKTVVRESWKRFTFLREQSVYSRGWLTDVLASISQLERETFTLADVYAFEKKLAKLHPNNKHIRPKIRQQLQVLRDHGIIEFLGKGSYRIRKS</sequence>